<dbReference type="InterPro" id="IPR023827">
    <property type="entry name" value="Peptidase_S8_Asp-AS"/>
</dbReference>
<evidence type="ECO:0000259" key="7">
    <source>
        <dbReference type="Pfam" id="PF00082"/>
    </source>
</evidence>
<dbReference type="PROSITE" id="PS00138">
    <property type="entry name" value="SUBTILASE_SER"/>
    <property type="match status" value="1"/>
</dbReference>
<dbReference type="PROSITE" id="PS51892">
    <property type="entry name" value="SUBTILASE"/>
    <property type="match status" value="1"/>
</dbReference>
<dbReference type="PANTHER" id="PTHR43806">
    <property type="entry name" value="PEPTIDASE S8"/>
    <property type="match status" value="1"/>
</dbReference>
<dbReference type="InterPro" id="IPR050131">
    <property type="entry name" value="Peptidase_S8_subtilisin-like"/>
</dbReference>
<dbReference type="InterPro" id="IPR025282">
    <property type="entry name" value="DUF4214"/>
</dbReference>
<dbReference type="InterPro" id="IPR000209">
    <property type="entry name" value="Peptidase_S8/S53_dom"/>
</dbReference>
<dbReference type="PROSITE" id="PS00136">
    <property type="entry name" value="SUBTILASE_ASP"/>
    <property type="match status" value="1"/>
</dbReference>
<reference evidence="11" key="1">
    <citation type="journal article" date="2019" name="Int. J. Syst. Evol. Microbiol.">
        <title>The Global Catalogue of Microorganisms (GCM) 10K type strain sequencing project: providing services to taxonomists for standard genome sequencing and annotation.</title>
        <authorList>
            <consortium name="The Broad Institute Genomics Platform"/>
            <consortium name="The Broad Institute Genome Sequencing Center for Infectious Disease"/>
            <person name="Wu L."/>
            <person name="Ma J."/>
        </authorList>
    </citation>
    <scope>NUCLEOTIDE SEQUENCE [LARGE SCALE GENOMIC DNA]</scope>
    <source>
        <strain evidence="11">CGMCC 1.12478</strain>
    </source>
</reference>
<dbReference type="EMBL" id="BMFC01000007">
    <property type="protein sequence ID" value="GGC09579.1"/>
    <property type="molecule type" value="Genomic_DNA"/>
</dbReference>
<dbReference type="SUPFAM" id="SSF89260">
    <property type="entry name" value="Collagen-binding domain"/>
    <property type="match status" value="3"/>
</dbReference>
<dbReference type="Gene3D" id="2.60.120.380">
    <property type="match status" value="5"/>
</dbReference>
<evidence type="ECO:0000256" key="2">
    <source>
        <dbReference type="ARBA" id="ARBA00022670"/>
    </source>
</evidence>
<protein>
    <recommendedName>
        <fullName evidence="12">DUF4214 domain-containing protein</fullName>
    </recommendedName>
</protein>
<evidence type="ECO:0000313" key="10">
    <source>
        <dbReference type="EMBL" id="GGC09579.1"/>
    </source>
</evidence>
<sequence length="1165" mass="120856">MLISEEIIARYYVGYYNRAPDPEGFAFWVSNFEAGVSTLQIANFFADQDETRALYPYFADPDSGTPAQFITSVYQNLFNREPDAEGLEFWVTALTSGGVDTGQMIEAIIEGARTNPDLAVVQNKVASALYWEDQANNLPDFSYDAGAAQSANSALSVVTSDPASILTSQTQSNLYFATLNEDKGDPGAGLTTDGSTDDKLGIAGPEASSSGDLSISTFEAGVVLNLSAFQSDARFAGIDGSGQTVVVIDTGIDLNHPAFGPDTDGNGISDRIIFSRDFTDERDGTANDEEGHGTNVASIVASSASAFPGVAPGANIVALQALDRTGFGTSLWIEEALQWVVQHAEALNIVAVNMSLGDSSNGNFIQTDPIYGDELSALANQLGVTTIVAAGNAYAEFQVEGASSLSRDPNTIAIGAIGGTSATLDDVTFFSQRSSVIPTIFAPGAEINGAAPGGGTAASSGTSQAAPHVAGMVALAQQLAQQELGRSLSPSEIASLLIQTGDRFVDDETPDDRVINTNNTYVRADMFDLGEAILALSGAAPGGGGGSTPPPAGNDIPGTISTDATVVVGTPVSSQIDFASDEDYFAVTLTPGDYEISLKGAASGGGTLSDPYLTLLNGSGTFIAQNDDGGTGLDSLIEFTVSTGGTYFINASAFGSATGTYSLEVVQTGQGNTGEIGDTFSTAGRLNVGSSVTSALEFGADRDWFAIDLIAGQTYTFDLIGDTLSDPYLYLYNNSGAVVAADDDGGEGFNSSLTFTAARTGTFYLSAEAFLSSQTGTYTLLASGQNANRDDFSANPDTSGFIDAVAGQVVGSLEIAGDRDWFRVDLEAGSAYDFGLEGSGSGTSLRDPYLYLYDSQGNLVASNDDGGDGLNSLLSYSAISTQTYYLEAAAFGDASSGDYALSAVRTSGSGNTGVDVPGNPTSTVNIAPGQTIIGTIDAPGDTDWYGVNVVAGQTYQFGLTPSGANPIADPYLTLWDGQGNFITLNDDFDGLNSVIEFTAFQTGRVFIAAEVFDLSADTGTYALSLTTPFSAPLDVAGDPSTTATLSEGQIIQGITDEPGDLDWYAVDLTAGVFYQFALVRGETNPIDDPFLVLYDANGEVLAFDDDSAGDREALIQFTAITSDRAYISAEAYDLDTDSGTYIIAMDSSAATITGVSAFGDFEHFG</sequence>
<keyword evidence="2 5" id="KW-0645">Protease</keyword>
<keyword evidence="11" id="KW-1185">Reference proteome</keyword>
<name>A0ABQ1KT73_9RHOB</name>
<dbReference type="Gene3D" id="3.40.50.200">
    <property type="entry name" value="Peptidase S8/S53 domain"/>
    <property type="match status" value="1"/>
</dbReference>
<feature type="active site" description="Charge relay system" evidence="5">
    <location>
        <position position="463"/>
    </location>
</feature>
<comment type="similarity">
    <text evidence="1 5 6">Belongs to the peptidase S8 family.</text>
</comment>
<evidence type="ECO:0000256" key="1">
    <source>
        <dbReference type="ARBA" id="ARBA00011073"/>
    </source>
</evidence>
<dbReference type="InterPro" id="IPR015500">
    <property type="entry name" value="Peptidase_S8_subtilisin-rel"/>
</dbReference>
<evidence type="ECO:0000313" key="11">
    <source>
        <dbReference type="Proteomes" id="UP000645462"/>
    </source>
</evidence>
<dbReference type="RefSeq" id="WP_188482657.1">
    <property type="nucleotide sequence ID" value="NZ_BMFC01000007.1"/>
</dbReference>
<dbReference type="PROSITE" id="PS00137">
    <property type="entry name" value="SUBTILASE_HIS"/>
    <property type="match status" value="1"/>
</dbReference>
<evidence type="ECO:0000256" key="4">
    <source>
        <dbReference type="ARBA" id="ARBA00022825"/>
    </source>
</evidence>
<accession>A0ABQ1KT73</accession>
<evidence type="ECO:0008006" key="12">
    <source>
        <dbReference type="Google" id="ProtNLM"/>
    </source>
</evidence>
<evidence type="ECO:0000259" key="8">
    <source>
        <dbReference type="Pfam" id="PF04151"/>
    </source>
</evidence>
<gene>
    <name evidence="10" type="ORF">GCM10011363_27780</name>
</gene>
<evidence type="ECO:0000256" key="5">
    <source>
        <dbReference type="PROSITE-ProRule" id="PRU01240"/>
    </source>
</evidence>
<evidence type="ECO:0000259" key="9">
    <source>
        <dbReference type="Pfam" id="PF13946"/>
    </source>
</evidence>
<feature type="domain" description="Peptidase S8/S53" evidence="7">
    <location>
        <begin position="240"/>
        <end position="501"/>
    </location>
</feature>
<feature type="domain" description="DUF4214" evidence="9">
    <location>
        <begin position="67"/>
        <end position="110"/>
    </location>
</feature>
<keyword evidence="4 5" id="KW-0720">Serine protease</keyword>
<feature type="domain" description="Peptidase C-terminal archaeal/bacterial" evidence="8">
    <location>
        <begin position="701"/>
        <end position="766"/>
    </location>
</feature>
<feature type="active site" description="Charge relay system" evidence="5">
    <location>
        <position position="249"/>
    </location>
</feature>
<feature type="active site" description="Charge relay system" evidence="5">
    <location>
        <position position="292"/>
    </location>
</feature>
<dbReference type="SUPFAM" id="SSF52743">
    <property type="entry name" value="Subtilisin-like"/>
    <property type="match status" value="1"/>
</dbReference>
<keyword evidence="3 5" id="KW-0378">Hydrolase</keyword>
<evidence type="ECO:0000256" key="6">
    <source>
        <dbReference type="RuleBase" id="RU003355"/>
    </source>
</evidence>
<dbReference type="Pfam" id="PF13946">
    <property type="entry name" value="DUF4214"/>
    <property type="match status" value="1"/>
</dbReference>
<dbReference type="Pfam" id="PF00082">
    <property type="entry name" value="Peptidase_S8"/>
    <property type="match status" value="1"/>
</dbReference>
<dbReference type="InterPro" id="IPR036852">
    <property type="entry name" value="Peptidase_S8/S53_dom_sf"/>
</dbReference>
<proteinExistence type="inferred from homology"/>
<dbReference type="InterPro" id="IPR022398">
    <property type="entry name" value="Peptidase_S8_His-AS"/>
</dbReference>
<evidence type="ECO:0000256" key="3">
    <source>
        <dbReference type="ARBA" id="ARBA00022801"/>
    </source>
</evidence>
<dbReference type="InterPro" id="IPR007280">
    <property type="entry name" value="Peptidase_C_arc/bac"/>
</dbReference>
<dbReference type="Proteomes" id="UP000645462">
    <property type="component" value="Unassembled WGS sequence"/>
</dbReference>
<dbReference type="InterPro" id="IPR023828">
    <property type="entry name" value="Peptidase_S8_Ser-AS"/>
</dbReference>
<dbReference type="Pfam" id="PF04151">
    <property type="entry name" value="PPC"/>
    <property type="match status" value="2"/>
</dbReference>
<comment type="caution">
    <text evidence="10">The sequence shown here is derived from an EMBL/GenBank/DDBJ whole genome shotgun (WGS) entry which is preliminary data.</text>
</comment>
<organism evidence="10 11">
    <name type="scientific">Marivita lacus</name>
    <dbReference type="NCBI Taxonomy" id="1323742"/>
    <lineage>
        <taxon>Bacteria</taxon>
        <taxon>Pseudomonadati</taxon>
        <taxon>Pseudomonadota</taxon>
        <taxon>Alphaproteobacteria</taxon>
        <taxon>Rhodobacterales</taxon>
        <taxon>Roseobacteraceae</taxon>
        <taxon>Marivita</taxon>
    </lineage>
</organism>
<dbReference type="PRINTS" id="PR00723">
    <property type="entry name" value="SUBTILISIN"/>
</dbReference>
<dbReference type="PANTHER" id="PTHR43806:SF11">
    <property type="entry name" value="CEREVISIN-RELATED"/>
    <property type="match status" value="1"/>
</dbReference>
<feature type="domain" description="Peptidase C-terminal archaeal/bacterial" evidence="8">
    <location>
        <begin position="818"/>
        <end position="888"/>
    </location>
</feature>